<evidence type="ECO:0000259" key="8">
    <source>
        <dbReference type="PROSITE" id="PS50109"/>
    </source>
</evidence>
<dbReference type="PROSITE" id="PS50109">
    <property type="entry name" value="HIS_KIN"/>
    <property type="match status" value="1"/>
</dbReference>
<comment type="caution">
    <text evidence="10">The sequence shown here is derived from an EMBL/GenBank/DDBJ whole genome shotgun (WGS) entry which is preliminary data.</text>
</comment>
<dbReference type="InterPro" id="IPR003594">
    <property type="entry name" value="HATPase_dom"/>
</dbReference>
<keyword evidence="3" id="KW-0597">Phosphoprotein</keyword>
<feature type="domain" description="PAS" evidence="9">
    <location>
        <begin position="7"/>
        <end position="55"/>
    </location>
</feature>
<keyword evidence="7" id="KW-0175">Coiled coil</keyword>
<dbReference type="Pfam" id="PF02518">
    <property type="entry name" value="HATPase_c"/>
    <property type="match status" value="1"/>
</dbReference>
<evidence type="ECO:0000256" key="3">
    <source>
        <dbReference type="ARBA" id="ARBA00022553"/>
    </source>
</evidence>
<dbReference type="PANTHER" id="PTHR42878">
    <property type="entry name" value="TWO-COMPONENT HISTIDINE KINASE"/>
    <property type="match status" value="1"/>
</dbReference>
<evidence type="ECO:0000256" key="1">
    <source>
        <dbReference type="ARBA" id="ARBA00000085"/>
    </source>
</evidence>
<evidence type="ECO:0000259" key="9">
    <source>
        <dbReference type="PROSITE" id="PS50112"/>
    </source>
</evidence>
<keyword evidence="6" id="KW-0472">Membrane</keyword>
<evidence type="ECO:0000313" key="10">
    <source>
        <dbReference type="EMBL" id="OGK01053.1"/>
    </source>
</evidence>
<dbReference type="SMART" id="SM00387">
    <property type="entry name" value="HATPase_c"/>
    <property type="match status" value="1"/>
</dbReference>
<dbReference type="SUPFAM" id="SSF47384">
    <property type="entry name" value="Homodimeric domain of signal transducing histidine kinase"/>
    <property type="match status" value="1"/>
</dbReference>
<dbReference type="CDD" id="cd00130">
    <property type="entry name" value="PAS"/>
    <property type="match status" value="1"/>
</dbReference>
<dbReference type="CDD" id="cd00082">
    <property type="entry name" value="HisKA"/>
    <property type="match status" value="1"/>
</dbReference>
<dbReference type="GO" id="GO:0000155">
    <property type="term" value="F:phosphorelay sensor kinase activity"/>
    <property type="evidence" value="ECO:0007669"/>
    <property type="project" value="InterPro"/>
</dbReference>
<dbReference type="InterPro" id="IPR050351">
    <property type="entry name" value="BphY/WalK/GraS-like"/>
</dbReference>
<gene>
    <name evidence="10" type="ORF">A2519_16845</name>
</gene>
<dbReference type="InterPro" id="IPR035965">
    <property type="entry name" value="PAS-like_dom_sf"/>
</dbReference>
<dbReference type="Pfam" id="PF13426">
    <property type="entry name" value="PAS_9"/>
    <property type="match status" value="1"/>
</dbReference>
<dbReference type="PRINTS" id="PR00344">
    <property type="entry name" value="BCTRLSENSOR"/>
</dbReference>
<dbReference type="InterPro" id="IPR004358">
    <property type="entry name" value="Sig_transdc_His_kin-like_C"/>
</dbReference>
<evidence type="ECO:0000256" key="5">
    <source>
        <dbReference type="ARBA" id="ARBA00022777"/>
    </source>
</evidence>
<dbReference type="Gene3D" id="3.30.565.10">
    <property type="entry name" value="Histidine kinase-like ATPase, C-terminal domain"/>
    <property type="match status" value="1"/>
</dbReference>
<proteinExistence type="predicted"/>
<keyword evidence="4" id="KW-0808">Transferase</keyword>
<dbReference type="InterPro" id="IPR036097">
    <property type="entry name" value="HisK_dim/P_sf"/>
</dbReference>
<evidence type="ECO:0000256" key="6">
    <source>
        <dbReference type="ARBA" id="ARBA00023136"/>
    </source>
</evidence>
<dbReference type="EMBL" id="MFYX01000135">
    <property type="protein sequence ID" value="OGK01053.1"/>
    <property type="molecule type" value="Genomic_DNA"/>
</dbReference>
<dbReference type="EC" id="2.7.13.3" evidence="2"/>
<dbReference type="FunFam" id="3.30.565.10:FF:000006">
    <property type="entry name" value="Sensor histidine kinase WalK"/>
    <property type="match status" value="1"/>
</dbReference>
<dbReference type="SUPFAM" id="SSF55785">
    <property type="entry name" value="PYP-like sensor domain (PAS domain)"/>
    <property type="match status" value="1"/>
</dbReference>
<dbReference type="GO" id="GO:0016020">
    <property type="term" value="C:membrane"/>
    <property type="evidence" value="ECO:0007669"/>
    <property type="project" value="UniProtKB-SubCell"/>
</dbReference>
<organism evidence="10 11">
    <name type="scientific">Candidatus Raymondbacteria bacterium RIFOXYD12_FULL_49_13</name>
    <dbReference type="NCBI Taxonomy" id="1817890"/>
    <lineage>
        <taxon>Bacteria</taxon>
        <taxon>Raymondiibacteriota</taxon>
    </lineage>
</organism>
<dbReference type="SMART" id="SM00388">
    <property type="entry name" value="HisKA"/>
    <property type="match status" value="1"/>
</dbReference>
<evidence type="ECO:0000256" key="7">
    <source>
        <dbReference type="SAM" id="Coils"/>
    </source>
</evidence>
<dbReference type="GO" id="GO:0007234">
    <property type="term" value="P:osmosensory signaling via phosphorelay pathway"/>
    <property type="evidence" value="ECO:0007669"/>
    <property type="project" value="TreeGrafter"/>
</dbReference>
<evidence type="ECO:0000256" key="2">
    <source>
        <dbReference type="ARBA" id="ARBA00012438"/>
    </source>
</evidence>
<protein>
    <recommendedName>
        <fullName evidence="2">histidine kinase</fullName>
        <ecNumber evidence="2">2.7.13.3</ecNumber>
    </recommendedName>
</protein>
<keyword evidence="5" id="KW-0418">Kinase</keyword>
<comment type="catalytic activity">
    <reaction evidence="1">
        <text>ATP + protein L-histidine = ADP + protein N-phospho-L-histidine.</text>
        <dbReference type="EC" id="2.7.13.3"/>
    </reaction>
</comment>
<dbReference type="FunFam" id="1.10.287.130:FF:000070">
    <property type="entry name" value="Histidine kinase sensor protein"/>
    <property type="match status" value="1"/>
</dbReference>
<dbReference type="Proteomes" id="UP000179243">
    <property type="component" value="Unassembled WGS sequence"/>
</dbReference>
<dbReference type="InterPro" id="IPR005467">
    <property type="entry name" value="His_kinase_dom"/>
</dbReference>
<dbReference type="InterPro" id="IPR000014">
    <property type="entry name" value="PAS"/>
</dbReference>
<feature type="domain" description="Histidine kinase" evidence="8">
    <location>
        <begin position="185"/>
        <end position="397"/>
    </location>
</feature>
<dbReference type="InterPro" id="IPR003661">
    <property type="entry name" value="HisK_dim/P_dom"/>
</dbReference>
<dbReference type="NCBIfam" id="TIGR00229">
    <property type="entry name" value="sensory_box"/>
    <property type="match status" value="1"/>
</dbReference>
<dbReference type="PROSITE" id="PS50112">
    <property type="entry name" value="PAS"/>
    <property type="match status" value="1"/>
</dbReference>
<evidence type="ECO:0000256" key="4">
    <source>
        <dbReference type="ARBA" id="ARBA00022679"/>
    </source>
</evidence>
<dbReference type="GO" id="GO:0030295">
    <property type="term" value="F:protein kinase activator activity"/>
    <property type="evidence" value="ECO:0007669"/>
    <property type="project" value="TreeGrafter"/>
</dbReference>
<evidence type="ECO:0000313" key="11">
    <source>
        <dbReference type="Proteomes" id="UP000179243"/>
    </source>
</evidence>
<dbReference type="GO" id="GO:0000156">
    <property type="term" value="F:phosphorelay response regulator activity"/>
    <property type="evidence" value="ECO:0007669"/>
    <property type="project" value="TreeGrafter"/>
</dbReference>
<name>A0A1F7F3B4_UNCRA</name>
<accession>A0A1F7F3B4</accession>
<feature type="coiled-coil region" evidence="7">
    <location>
        <begin position="141"/>
        <end position="182"/>
    </location>
</feature>
<reference evidence="10 11" key="1">
    <citation type="journal article" date="2016" name="Nat. Commun.">
        <title>Thousands of microbial genomes shed light on interconnected biogeochemical processes in an aquifer system.</title>
        <authorList>
            <person name="Anantharaman K."/>
            <person name="Brown C.T."/>
            <person name="Hug L.A."/>
            <person name="Sharon I."/>
            <person name="Castelle C.J."/>
            <person name="Probst A.J."/>
            <person name="Thomas B.C."/>
            <person name="Singh A."/>
            <person name="Wilkins M.J."/>
            <person name="Karaoz U."/>
            <person name="Brodie E.L."/>
            <person name="Williams K.H."/>
            <person name="Hubbard S.S."/>
            <person name="Banfield J.F."/>
        </authorList>
    </citation>
    <scope>NUCLEOTIDE SEQUENCE [LARGE SCALE GENOMIC DNA]</scope>
</reference>
<dbReference type="Pfam" id="PF00512">
    <property type="entry name" value="HisKA"/>
    <property type="match status" value="1"/>
</dbReference>
<dbReference type="AlphaFoldDB" id="A0A1F7F3B4"/>
<dbReference type="Gene3D" id="3.30.450.20">
    <property type="entry name" value="PAS domain"/>
    <property type="match status" value="1"/>
</dbReference>
<dbReference type="SUPFAM" id="SSF55874">
    <property type="entry name" value="ATPase domain of HSP90 chaperone/DNA topoisomerase II/histidine kinase"/>
    <property type="match status" value="1"/>
</dbReference>
<dbReference type="InterPro" id="IPR036890">
    <property type="entry name" value="HATPase_C_sf"/>
</dbReference>
<dbReference type="PANTHER" id="PTHR42878:SF15">
    <property type="entry name" value="BACTERIOPHYTOCHROME"/>
    <property type="match status" value="1"/>
</dbReference>
<dbReference type="Gene3D" id="1.10.287.130">
    <property type="match status" value="1"/>
</dbReference>
<sequence length="397" mass="44824">MISSEYIIETMNEALFIVKIGGEIEMANAFAHRLLGYEANELTGKDIDTILLEEDTPVQGVKFGDYVMNFTPNKKESFLLSKGMKKIPVSFTASIIQEPDSDIQKIICIAQDMADWKQVEETLRAHMRDCVLARAASLSMMEDAMEAREMAEAAHAKLQKLNLELEERTAQLQAANKELEAFSYSVSHDLRSPLRAINGFSNALLDDYNDKLDGQGKDYLHRIRKASQNMGVLIDAILKLSRTTRCVIHSERVNMSALAEETAAGLRQLHSDRTVIFRITPGMEAMGDKVLLRQVLENLLDNAWKFTEKQPRAEIIFDTTEQDGKQVFFVKDNGAGFDMAYAEKLFTPFQRLHSEQEFPGVGVGLANVQRIITRHNGRIWAEGWEGKGATFYFTMQL</sequence>